<keyword evidence="1" id="KW-0732">Signal</keyword>
<sequence length="156" mass="17414">MYSSASVLLLAMAAFRFRLLSASARSFWKHHQHQHETLDAFKILSVNGSSVALRDVNQDPMFKCLTATFIDFDRDVPSATYQWSLNAGENAPRKNVTLHYTKGPSVDSATLVVDSECTLWARKTTEHIVPEECFKKHATLCGNGVSLYDNDTCGKL</sequence>
<feature type="chain" id="PRO_5003980905" evidence="1">
    <location>
        <begin position="25"/>
        <end position="156"/>
    </location>
</feature>
<evidence type="ECO:0000313" key="2">
    <source>
        <dbReference type="EMBL" id="JAA54058.1"/>
    </source>
</evidence>
<protein>
    <submittedName>
        <fullName evidence="2">Putative group ii salivary lipocalin</fullName>
    </submittedName>
</protein>
<accession>L7LT63</accession>
<evidence type="ECO:0000256" key="1">
    <source>
        <dbReference type="SAM" id="SignalP"/>
    </source>
</evidence>
<proteinExistence type="evidence at transcript level"/>
<reference evidence="2" key="2">
    <citation type="journal article" date="2015" name="J. Proteomics">
        <title>Sexual differences in the sialomes of the zebra tick, Rhipicephalus pulchellus.</title>
        <authorList>
            <person name="Tan A.W."/>
            <person name="Francischetti I.M."/>
            <person name="Slovak M."/>
            <person name="Kini R.M."/>
            <person name="Ribeiro J.M."/>
        </authorList>
    </citation>
    <scope>NUCLEOTIDE SEQUENCE</scope>
    <source>
        <tissue evidence="2">Salivary gland</tissue>
    </source>
</reference>
<dbReference type="EMBL" id="GACK01010976">
    <property type="protein sequence ID" value="JAA54058.1"/>
    <property type="molecule type" value="mRNA"/>
</dbReference>
<dbReference type="AlphaFoldDB" id="L7LT63"/>
<organism evidence="2">
    <name type="scientific">Rhipicephalus pulchellus</name>
    <name type="common">Yellow backed tick</name>
    <name type="synonym">Dermacentor pulchellus</name>
    <dbReference type="NCBI Taxonomy" id="72859"/>
    <lineage>
        <taxon>Eukaryota</taxon>
        <taxon>Metazoa</taxon>
        <taxon>Ecdysozoa</taxon>
        <taxon>Arthropoda</taxon>
        <taxon>Chelicerata</taxon>
        <taxon>Arachnida</taxon>
        <taxon>Acari</taxon>
        <taxon>Parasitiformes</taxon>
        <taxon>Ixodida</taxon>
        <taxon>Ixodoidea</taxon>
        <taxon>Ixodidae</taxon>
        <taxon>Rhipicephalinae</taxon>
        <taxon>Rhipicephalus</taxon>
        <taxon>Rhipicephalus</taxon>
    </lineage>
</organism>
<reference evidence="2" key="1">
    <citation type="submission" date="2012-11" db="EMBL/GenBank/DDBJ databases">
        <authorList>
            <person name="Lucero-Rivera Y.E."/>
            <person name="Tovar-Ramirez D."/>
        </authorList>
    </citation>
    <scope>NUCLEOTIDE SEQUENCE</scope>
    <source>
        <tissue evidence="2">Salivary gland</tissue>
    </source>
</reference>
<feature type="signal peptide" evidence="1">
    <location>
        <begin position="1"/>
        <end position="24"/>
    </location>
</feature>
<name>L7LT63_RHIPC</name>